<dbReference type="STRING" id="560819.SAMN05428998_13345"/>
<dbReference type="AlphaFoldDB" id="A0A1Y6CMC6"/>
<proteinExistence type="predicted"/>
<protein>
    <recommendedName>
        <fullName evidence="3">DUF3501 domain-containing protein</fullName>
    </recommendedName>
</protein>
<evidence type="ECO:0008006" key="3">
    <source>
        <dbReference type="Google" id="ProtNLM"/>
    </source>
</evidence>
<organism evidence="1 2">
    <name type="scientific">Tistlia consotensis USBA 355</name>
    <dbReference type="NCBI Taxonomy" id="560819"/>
    <lineage>
        <taxon>Bacteria</taxon>
        <taxon>Pseudomonadati</taxon>
        <taxon>Pseudomonadota</taxon>
        <taxon>Alphaproteobacteria</taxon>
        <taxon>Rhodospirillales</taxon>
        <taxon>Rhodovibrionaceae</taxon>
        <taxon>Tistlia</taxon>
    </lineage>
</organism>
<dbReference type="Proteomes" id="UP000192917">
    <property type="component" value="Unassembled WGS sequence"/>
</dbReference>
<name>A0A1Y6CMC6_9PROT</name>
<dbReference type="InterPro" id="IPR021890">
    <property type="entry name" value="DUF3501"/>
</dbReference>
<accession>A0A1Y6CMC6</accession>
<dbReference type="EMBL" id="FWZX01000033">
    <property type="protein sequence ID" value="SMF74712.1"/>
    <property type="molecule type" value="Genomic_DNA"/>
</dbReference>
<sequence>MSTQAMKREITPADIWPLERYSVERKALKKALVEKKKHRRVEVGPVATFYFENYETMWSQIQEMLWIEKGGDEQLADELSAYNPLIPQGSELVATVMFEIDEKVRREAFLRRLGGIEETAFFEFEGERVAAVPEADIDRTTADGKASSVQFLHFPFTAEQKARFARPGVRVILGFDHPAYSHMAVLTEPVRAALAEDFD</sequence>
<dbReference type="Pfam" id="PF12007">
    <property type="entry name" value="DUF3501"/>
    <property type="match status" value="1"/>
</dbReference>
<gene>
    <name evidence="1" type="ORF">SAMN05428998_13345</name>
</gene>
<evidence type="ECO:0000313" key="2">
    <source>
        <dbReference type="Proteomes" id="UP000192917"/>
    </source>
</evidence>
<dbReference type="RefSeq" id="WP_235017209.1">
    <property type="nucleotide sequence ID" value="NZ_FWZX01000033.1"/>
</dbReference>
<reference evidence="1 2" key="1">
    <citation type="submission" date="2017-04" db="EMBL/GenBank/DDBJ databases">
        <authorList>
            <person name="Afonso C.L."/>
            <person name="Miller P.J."/>
            <person name="Scott M.A."/>
            <person name="Spackman E."/>
            <person name="Goraichik I."/>
            <person name="Dimitrov K.M."/>
            <person name="Suarez D.L."/>
            <person name="Swayne D.E."/>
        </authorList>
    </citation>
    <scope>NUCLEOTIDE SEQUENCE [LARGE SCALE GENOMIC DNA]</scope>
    <source>
        <strain evidence="1 2">USBA 355</strain>
    </source>
</reference>
<evidence type="ECO:0000313" key="1">
    <source>
        <dbReference type="EMBL" id="SMF74712.1"/>
    </source>
</evidence>
<keyword evidence="2" id="KW-1185">Reference proteome</keyword>